<gene>
    <name evidence="8" type="ORF">DGYR_LOCUS3914</name>
</gene>
<evidence type="ECO:0000256" key="6">
    <source>
        <dbReference type="SAM" id="Phobius"/>
    </source>
</evidence>
<evidence type="ECO:0000313" key="8">
    <source>
        <dbReference type="EMBL" id="CAD5115142.1"/>
    </source>
</evidence>
<dbReference type="InterPro" id="IPR038885">
    <property type="entry name" value="PLB1"/>
</dbReference>
<evidence type="ECO:0000256" key="4">
    <source>
        <dbReference type="ARBA" id="ARBA00023136"/>
    </source>
</evidence>
<proteinExistence type="inferred from homology"/>
<feature type="transmembrane region" description="Helical" evidence="6">
    <location>
        <begin position="509"/>
        <end position="530"/>
    </location>
</feature>
<protein>
    <submittedName>
        <fullName evidence="8">DgyrCDS4146</fullName>
    </submittedName>
</protein>
<keyword evidence="4 5" id="KW-0472">Membrane</keyword>
<dbReference type="PANTHER" id="PTHR21325">
    <property type="entry name" value="PHOSPHOLIPASE B, PLB1"/>
    <property type="match status" value="1"/>
</dbReference>
<feature type="repeat" description="Solcar" evidence="5">
    <location>
        <begin position="653"/>
        <end position="746"/>
    </location>
</feature>
<dbReference type="AlphaFoldDB" id="A0A7I8VKN8"/>
<feature type="repeat" description="Solcar" evidence="5">
    <location>
        <begin position="753"/>
        <end position="836"/>
    </location>
</feature>
<dbReference type="InterPro" id="IPR023395">
    <property type="entry name" value="MCP_dom_sf"/>
</dbReference>
<sequence>MKNFIFFLLLTIIASVLTYKRNPYLEDKWKRYTAALEEINRRAQTDEEFREELDKHMAEYDHDPLDVGTYQIKFNCTQQATVQPISSVNRIKFADIRAIGAVGDSIVCGNGIDKSSIFRVRDAIRGEAYSNGGSQDLERDVMTMPNALKKLAKILDGYAISRGHSDAGDVEAGFNYAEWGAETRHTKEQAEYLVEKLEEKNLEDSPKLITLLVGANDLCQACDYPQDYNEDVYVERLKDTIDYIKDHTTYTILSIDTMFDVTPLPLFSSGIVCDVIGSSVCNCATSEGNKPFTRDMQKKFHNKLMELIASGRYDQNEEFTVVVQTHFQNATPPMKDGQVDKSYWSIDCFHPARKAQYAFGKSLWHNLMEPVGKKRGDLDWTFKGVLNCPTRENPFIYTNKNSRQFKATGSQLDYKVVQNPKRVQLEGYLRLKLDSLKEKMNENMFGEFIWHLTSRVLRLQRLGRPITVPLNIVQKYGLGADEANFVKNEIDTFASLSKPNTTKGTISPLAIGLIAGFSAFGIIALLSLFVTAKWRREKNDSAKQTDYIDNPAFAEKACDISMNDYIAGAIAGSAGIVVGHPLDTTKVLLQTQQIAQKGRKSYYDILKVIANDGLKNGSFRGLSYPLVSVGVINSIYFGVQSYSLTALENKINNNYLRLFISGCMGGTVQITISCPIEVIKIVLQSQSKSMENVIGGKYLRGPNEAFRHLVKTEGIWRLYKGLDIMIMRDIPSYGIYILSYESSKEMFLKWNCSPVISTLIAGSIGGVISWGSVIPFDVIKSIMQSNRGNIGIIQTALMVYNKQGIRGFFSGIGIACLRAIPVNAVTFLVYEELLALLK</sequence>
<dbReference type="GO" id="GO:0006644">
    <property type="term" value="P:phospholipid metabolic process"/>
    <property type="evidence" value="ECO:0007669"/>
    <property type="project" value="TreeGrafter"/>
</dbReference>
<keyword evidence="9" id="KW-1185">Reference proteome</keyword>
<dbReference type="InterPro" id="IPR036514">
    <property type="entry name" value="SGNH_hydro_sf"/>
</dbReference>
<dbReference type="SUPFAM" id="SSF103506">
    <property type="entry name" value="Mitochondrial carrier"/>
    <property type="match status" value="1"/>
</dbReference>
<comment type="subcellular location">
    <subcellularLocation>
        <location evidence="1">Membrane</location>
        <topology evidence="1">Multi-pass membrane protein</topology>
    </subcellularLocation>
</comment>
<dbReference type="PANTHER" id="PTHR21325:SF31">
    <property type="entry name" value="GH22081P-RELATED"/>
    <property type="match status" value="1"/>
</dbReference>
<feature type="signal peptide" evidence="7">
    <location>
        <begin position="1"/>
        <end position="18"/>
    </location>
</feature>
<keyword evidence="7" id="KW-0732">Signal</keyword>
<evidence type="ECO:0000256" key="1">
    <source>
        <dbReference type="ARBA" id="ARBA00004141"/>
    </source>
</evidence>
<evidence type="ECO:0000256" key="5">
    <source>
        <dbReference type="PROSITE-ProRule" id="PRU00282"/>
    </source>
</evidence>
<dbReference type="Pfam" id="PF00153">
    <property type="entry name" value="Mito_carr"/>
    <property type="match status" value="3"/>
</dbReference>
<reference evidence="8 9" key="1">
    <citation type="submission" date="2020-08" db="EMBL/GenBank/DDBJ databases">
        <authorList>
            <person name="Hejnol A."/>
        </authorList>
    </citation>
    <scope>NUCLEOTIDE SEQUENCE [LARGE SCALE GENOMIC DNA]</scope>
</reference>
<name>A0A7I8VKN8_9ANNE</name>
<dbReference type="OrthoDB" id="193856at2759"/>
<evidence type="ECO:0000256" key="3">
    <source>
        <dbReference type="ARBA" id="ARBA00022692"/>
    </source>
</evidence>
<comment type="similarity">
    <text evidence="2">Belongs to the mitochondrial carrier (TC 2.A.29) family.</text>
</comment>
<dbReference type="InterPro" id="IPR001087">
    <property type="entry name" value="GDSL"/>
</dbReference>
<dbReference type="PROSITE" id="PS50920">
    <property type="entry name" value="SOLCAR"/>
    <property type="match status" value="3"/>
</dbReference>
<dbReference type="InterPro" id="IPR018108">
    <property type="entry name" value="MCP_transmembrane"/>
</dbReference>
<accession>A0A7I8VKN8</accession>
<feature type="chain" id="PRO_5029644895" evidence="7">
    <location>
        <begin position="19"/>
        <end position="838"/>
    </location>
</feature>
<keyword evidence="6" id="KW-1133">Transmembrane helix</keyword>
<dbReference type="SUPFAM" id="SSF52266">
    <property type="entry name" value="SGNH hydrolase"/>
    <property type="match status" value="1"/>
</dbReference>
<keyword evidence="3 5" id="KW-0812">Transmembrane</keyword>
<dbReference type="Gene3D" id="1.50.40.10">
    <property type="entry name" value="Mitochondrial carrier domain"/>
    <property type="match status" value="1"/>
</dbReference>
<evidence type="ECO:0000256" key="2">
    <source>
        <dbReference type="ARBA" id="ARBA00006375"/>
    </source>
</evidence>
<dbReference type="GO" id="GO:0016020">
    <property type="term" value="C:membrane"/>
    <property type="evidence" value="ECO:0007669"/>
    <property type="project" value="UniProtKB-SubCell"/>
</dbReference>
<dbReference type="EMBL" id="CAJFCJ010000006">
    <property type="protein sequence ID" value="CAD5115142.1"/>
    <property type="molecule type" value="Genomic_DNA"/>
</dbReference>
<dbReference type="GO" id="GO:0004620">
    <property type="term" value="F:phospholipase activity"/>
    <property type="evidence" value="ECO:0007669"/>
    <property type="project" value="InterPro"/>
</dbReference>
<organism evidence="8 9">
    <name type="scientific">Dimorphilus gyrociliatus</name>
    <dbReference type="NCBI Taxonomy" id="2664684"/>
    <lineage>
        <taxon>Eukaryota</taxon>
        <taxon>Metazoa</taxon>
        <taxon>Spiralia</taxon>
        <taxon>Lophotrochozoa</taxon>
        <taxon>Annelida</taxon>
        <taxon>Polychaeta</taxon>
        <taxon>Polychaeta incertae sedis</taxon>
        <taxon>Dinophilidae</taxon>
        <taxon>Dimorphilus</taxon>
    </lineage>
</organism>
<dbReference type="Gene3D" id="3.40.50.1110">
    <property type="entry name" value="SGNH hydrolase"/>
    <property type="match status" value="1"/>
</dbReference>
<evidence type="ECO:0000256" key="7">
    <source>
        <dbReference type="SAM" id="SignalP"/>
    </source>
</evidence>
<dbReference type="Pfam" id="PF00657">
    <property type="entry name" value="Lipase_GDSL"/>
    <property type="match status" value="1"/>
</dbReference>
<dbReference type="Proteomes" id="UP000549394">
    <property type="component" value="Unassembled WGS sequence"/>
</dbReference>
<evidence type="ECO:0000313" key="9">
    <source>
        <dbReference type="Proteomes" id="UP000549394"/>
    </source>
</evidence>
<comment type="caution">
    <text evidence="8">The sequence shown here is derived from an EMBL/GenBank/DDBJ whole genome shotgun (WGS) entry which is preliminary data.</text>
</comment>
<feature type="repeat" description="Solcar" evidence="5">
    <location>
        <begin position="559"/>
        <end position="646"/>
    </location>
</feature>
<feature type="transmembrane region" description="Helical" evidence="6">
    <location>
        <begin position="808"/>
        <end position="830"/>
    </location>
</feature>